<evidence type="ECO:0000256" key="11">
    <source>
        <dbReference type="SAM" id="Phobius"/>
    </source>
</evidence>
<dbReference type="EMBL" id="JACOPB010000029">
    <property type="protein sequence ID" value="MBC5712241.1"/>
    <property type="molecule type" value="Genomic_DNA"/>
</dbReference>
<comment type="caution">
    <text evidence="12">The sequence shown here is derived from an EMBL/GenBank/DDBJ whole genome shotgun (WGS) entry which is preliminary data.</text>
</comment>
<dbReference type="Pfam" id="PF02653">
    <property type="entry name" value="BPD_transp_2"/>
    <property type="match status" value="1"/>
</dbReference>
<feature type="transmembrane region" description="Helical" evidence="11">
    <location>
        <begin position="234"/>
        <end position="251"/>
    </location>
</feature>
<keyword evidence="6 11" id="KW-0812">Transmembrane</keyword>
<feature type="transmembrane region" description="Helical" evidence="11">
    <location>
        <begin position="14"/>
        <end position="32"/>
    </location>
</feature>
<evidence type="ECO:0000256" key="6">
    <source>
        <dbReference type="ARBA" id="ARBA00022692"/>
    </source>
</evidence>
<evidence type="ECO:0000256" key="5">
    <source>
        <dbReference type="ARBA" id="ARBA00022597"/>
    </source>
</evidence>
<dbReference type="RefSeq" id="WP_187024695.1">
    <property type="nucleotide sequence ID" value="NZ_JACOPB010000029.1"/>
</dbReference>
<dbReference type="PANTHER" id="PTHR32196">
    <property type="entry name" value="ABC TRANSPORTER PERMEASE PROTEIN YPHD-RELATED-RELATED"/>
    <property type="match status" value="1"/>
</dbReference>
<dbReference type="InterPro" id="IPR001851">
    <property type="entry name" value="ABC_transp_permease"/>
</dbReference>
<evidence type="ECO:0000256" key="3">
    <source>
        <dbReference type="ARBA" id="ARBA00022475"/>
    </source>
</evidence>
<keyword evidence="5" id="KW-0762">Sugar transport</keyword>
<keyword evidence="2" id="KW-0813">Transport</keyword>
<keyword evidence="13" id="KW-1185">Reference proteome</keyword>
<feature type="transmembrane region" description="Helical" evidence="11">
    <location>
        <begin position="165"/>
        <end position="189"/>
    </location>
</feature>
<proteinExistence type="predicted"/>
<dbReference type="PANTHER" id="PTHR32196:SF32">
    <property type="entry name" value="XYLOSE TRANSPORT SYSTEM PERMEASE PROTEIN XYLH"/>
    <property type="match status" value="1"/>
</dbReference>
<feature type="transmembrane region" description="Helical" evidence="11">
    <location>
        <begin position="94"/>
        <end position="117"/>
    </location>
</feature>
<evidence type="ECO:0000313" key="12">
    <source>
        <dbReference type="EMBL" id="MBC5712241.1"/>
    </source>
</evidence>
<feature type="transmembrane region" description="Helical" evidence="11">
    <location>
        <begin position="44"/>
        <end position="63"/>
    </location>
</feature>
<evidence type="ECO:0000256" key="7">
    <source>
        <dbReference type="ARBA" id="ARBA00022989"/>
    </source>
</evidence>
<accession>A0ABR7HGC4</accession>
<dbReference type="Proteomes" id="UP000634672">
    <property type="component" value="Unassembled WGS sequence"/>
</dbReference>
<feature type="transmembrane region" description="Helical" evidence="11">
    <location>
        <begin position="210"/>
        <end position="228"/>
    </location>
</feature>
<evidence type="ECO:0000256" key="4">
    <source>
        <dbReference type="ARBA" id="ARBA00022519"/>
    </source>
</evidence>
<feature type="transmembrane region" description="Helical" evidence="11">
    <location>
        <begin position="281"/>
        <end position="299"/>
    </location>
</feature>
<reference evidence="12 13" key="1">
    <citation type="submission" date="2020-08" db="EMBL/GenBank/DDBJ databases">
        <title>Genome public.</title>
        <authorList>
            <person name="Liu C."/>
            <person name="Sun Q."/>
        </authorList>
    </citation>
    <scope>NUCLEOTIDE SEQUENCE [LARGE SCALE GENOMIC DNA]</scope>
    <source>
        <strain evidence="12 13">NSJ-66</strain>
    </source>
</reference>
<evidence type="ECO:0000256" key="10">
    <source>
        <dbReference type="ARBA" id="ARBA00035686"/>
    </source>
</evidence>
<keyword evidence="3" id="KW-1003">Cell membrane</keyword>
<comment type="subcellular location">
    <subcellularLocation>
        <location evidence="1">Cell membrane</location>
        <topology evidence="1">Multi-pass membrane protein</topology>
    </subcellularLocation>
</comment>
<keyword evidence="7 11" id="KW-1133">Transmembrane helix</keyword>
<protein>
    <recommendedName>
        <fullName evidence="10">Xylose transport system permease protein XylH</fullName>
    </recommendedName>
</protein>
<comment type="function">
    <text evidence="9">Part of the binding-protein-dependent transport system for D-xylose. Probably responsible for the translocation of the substrate across the membrane.</text>
</comment>
<evidence type="ECO:0000256" key="2">
    <source>
        <dbReference type="ARBA" id="ARBA00022448"/>
    </source>
</evidence>
<gene>
    <name evidence="12" type="ORF">H8S75_30485</name>
</gene>
<sequence length="391" mass="41772">MENKIKLSEVLKKYTMVIVLAVVIILFTVNTGGKMLLPQNVNNLIAQNAYVFILATGMLFCILTGGNIDLSVGSVVCFVGAIGGTMMIKMGINPYLSLIAMAIIGILVGAWQGFWIAYVRIPPFIVTLAGMLMFRGLSNVVLQGMTLSPTPDKFLSLFNTYVPDFFGMEGFNLTCFLVGLAVCAAYVAATLYGRRKKLQKGYRVDPAGGMIIKMAVICAVVLAFMFKLAQYKGIPNALIWVTAVICIYSYISSKTTTGRYFYAVGGNEKATRLSGIDTNKVYFLAYLNMGLLAAVAGMITVARLNSANPTAGNNYEMDAIGACFIGGASAYGGVGTVPGVIIGATLMGVLNLGMSIMGVDQNLQKVVKGAVLLAAVIFDVVSKRKSFILKQ</sequence>
<evidence type="ECO:0000256" key="1">
    <source>
        <dbReference type="ARBA" id="ARBA00004651"/>
    </source>
</evidence>
<evidence type="ECO:0000256" key="9">
    <source>
        <dbReference type="ARBA" id="ARBA00035611"/>
    </source>
</evidence>
<keyword evidence="8 11" id="KW-0472">Membrane</keyword>
<feature type="transmembrane region" description="Helical" evidence="11">
    <location>
        <begin position="124"/>
        <end position="145"/>
    </location>
</feature>
<dbReference type="NCBIfam" id="NF040906">
    <property type="entry name" value="GguB"/>
    <property type="match status" value="1"/>
</dbReference>
<dbReference type="CDD" id="cd06579">
    <property type="entry name" value="TM_PBP1_transp_AraH_like"/>
    <property type="match status" value="1"/>
</dbReference>
<evidence type="ECO:0000256" key="8">
    <source>
        <dbReference type="ARBA" id="ARBA00023136"/>
    </source>
</evidence>
<feature type="transmembrane region" description="Helical" evidence="11">
    <location>
        <begin position="70"/>
        <end position="88"/>
    </location>
</feature>
<keyword evidence="4" id="KW-0997">Cell inner membrane</keyword>
<organism evidence="12 13">
    <name type="scientific">Hungatella hominis</name>
    <dbReference type="NCBI Taxonomy" id="2763050"/>
    <lineage>
        <taxon>Bacteria</taxon>
        <taxon>Bacillati</taxon>
        <taxon>Bacillota</taxon>
        <taxon>Clostridia</taxon>
        <taxon>Lachnospirales</taxon>
        <taxon>Lachnospiraceae</taxon>
        <taxon>Hungatella</taxon>
    </lineage>
</organism>
<evidence type="ECO:0000313" key="13">
    <source>
        <dbReference type="Proteomes" id="UP000634672"/>
    </source>
</evidence>
<name>A0ABR7HGC4_9FIRM</name>